<comment type="caution">
    <text evidence="10">The sequence shown here is derived from an EMBL/GenBank/DDBJ whole genome shotgun (WGS) entry which is preliminary data.</text>
</comment>
<evidence type="ECO:0000256" key="8">
    <source>
        <dbReference type="ARBA" id="ARBA00022918"/>
    </source>
</evidence>
<dbReference type="InterPro" id="IPR041373">
    <property type="entry name" value="RT_RNaseH"/>
</dbReference>
<gene>
    <name evidence="10" type="ORF">Pfra01_002009700</name>
</gene>
<keyword evidence="7" id="KW-0378">Hydrolase</keyword>
<dbReference type="GO" id="GO:0006508">
    <property type="term" value="P:proteolysis"/>
    <property type="evidence" value="ECO:0007669"/>
    <property type="project" value="UniProtKB-KW"/>
</dbReference>
<keyword evidence="3" id="KW-0548">Nucleotidyltransferase</keyword>
<accession>A0A9W6Y202</accession>
<dbReference type="Gene3D" id="3.30.70.270">
    <property type="match status" value="1"/>
</dbReference>
<dbReference type="CDD" id="cd09274">
    <property type="entry name" value="RNase_HI_RT_Ty3"/>
    <property type="match status" value="1"/>
</dbReference>
<organism evidence="10 11">
    <name type="scientific">Phytophthora fragariaefolia</name>
    <dbReference type="NCBI Taxonomy" id="1490495"/>
    <lineage>
        <taxon>Eukaryota</taxon>
        <taxon>Sar</taxon>
        <taxon>Stramenopiles</taxon>
        <taxon>Oomycota</taxon>
        <taxon>Peronosporomycetes</taxon>
        <taxon>Peronosporales</taxon>
        <taxon>Peronosporaceae</taxon>
        <taxon>Phytophthora</taxon>
    </lineage>
</organism>
<dbReference type="InterPro" id="IPR051320">
    <property type="entry name" value="Viral_Replic_Matur_Polypro"/>
</dbReference>
<evidence type="ECO:0000256" key="6">
    <source>
        <dbReference type="ARBA" id="ARBA00022759"/>
    </source>
</evidence>
<keyword evidence="4" id="KW-0540">Nuclease</keyword>
<evidence type="ECO:0000259" key="9">
    <source>
        <dbReference type="Pfam" id="PF17917"/>
    </source>
</evidence>
<keyword evidence="5" id="KW-0064">Aspartyl protease</keyword>
<feature type="domain" description="Reverse transcriptase RNase H-like" evidence="9">
    <location>
        <begin position="377"/>
        <end position="491"/>
    </location>
</feature>
<dbReference type="EMBL" id="BSXT01002684">
    <property type="protein sequence ID" value="GMF50375.1"/>
    <property type="molecule type" value="Genomic_DNA"/>
</dbReference>
<evidence type="ECO:0000256" key="1">
    <source>
        <dbReference type="ARBA" id="ARBA00022670"/>
    </source>
</evidence>
<dbReference type="OrthoDB" id="128718at2759"/>
<dbReference type="InterPro" id="IPR043502">
    <property type="entry name" value="DNA/RNA_pol_sf"/>
</dbReference>
<dbReference type="AlphaFoldDB" id="A0A9W6Y202"/>
<evidence type="ECO:0000256" key="3">
    <source>
        <dbReference type="ARBA" id="ARBA00022695"/>
    </source>
</evidence>
<evidence type="ECO:0000256" key="4">
    <source>
        <dbReference type="ARBA" id="ARBA00022722"/>
    </source>
</evidence>
<dbReference type="Pfam" id="PF17917">
    <property type="entry name" value="RT_RNaseH"/>
    <property type="match status" value="1"/>
</dbReference>
<reference evidence="10" key="1">
    <citation type="submission" date="2023-04" db="EMBL/GenBank/DDBJ databases">
        <title>Phytophthora fragariaefolia NBRC 109709.</title>
        <authorList>
            <person name="Ichikawa N."/>
            <person name="Sato H."/>
            <person name="Tonouchi N."/>
        </authorList>
    </citation>
    <scope>NUCLEOTIDE SEQUENCE</scope>
    <source>
        <strain evidence="10">NBRC 109709</strain>
    </source>
</reference>
<proteinExistence type="predicted"/>
<dbReference type="GO" id="GO:0003964">
    <property type="term" value="F:RNA-directed DNA polymerase activity"/>
    <property type="evidence" value="ECO:0007669"/>
    <property type="project" value="UniProtKB-KW"/>
</dbReference>
<keyword evidence="6" id="KW-0255">Endonuclease</keyword>
<keyword evidence="11" id="KW-1185">Reference proteome</keyword>
<protein>
    <submittedName>
        <fullName evidence="10">Unnamed protein product</fullName>
    </submittedName>
</protein>
<dbReference type="PANTHER" id="PTHR33064">
    <property type="entry name" value="POL PROTEIN"/>
    <property type="match status" value="1"/>
</dbReference>
<dbReference type="Proteomes" id="UP001165121">
    <property type="component" value="Unassembled WGS sequence"/>
</dbReference>
<dbReference type="PANTHER" id="PTHR33064:SF37">
    <property type="entry name" value="RIBONUCLEASE H"/>
    <property type="match status" value="1"/>
</dbReference>
<keyword evidence="1" id="KW-0645">Protease</keyword>
<dbReference type="InterPro" id="IPR043128">
    <property type="entry name" value="Rev_trsase/Diguanyl_cyclase"/>
</dbReference>
<evidence type="ECO:0000313" key="11">
    <source>
        <dbReference type="Proteomes" id="UP001165121"/>
    </source>
</evidence>
<keyword evidence="2" id="KW-0808">Transferase</keyword>
<evidence type="ECO:0000256" key="5">
    <source>
        <dbReference type="ARBA" id="ARBA00022750"/>
    </source>
</evidence>
<sequence>MYWFRDCTKAMESEKEELKKQMCAAKSSKRSRLKRLSECLPKPDRFVTINGVLELPCCPNTGSDFTIMGPSHWEQLRALDPSVGTKTLEIPIRNQTFGSRWVTAEKKACLRGMIHTAVGPQLAWRDDGETSGDPIVLEADEIPARESTTYSTESNAIFAAVEKMVESAVANGFPTDKVEQLRTIVHAYDVWRLELRDDPPAKVPPLEVRLWNGALPTKCKPRKYPPHIRQFLHDFNAHLVELGLVYDNPNSCWTSPVLPVKKSDDLIDLRLTTDFRAGNEETEAMAAVMPILSLVMEHARGVKLFGLFDFLKGFWQLPLAEICQEFLSYVTDEKIVTPRRAPQGCRDAPIFSRKQWRTVSPPCYARLIGNDGFPHDTATTCLFTDASDVGWAVIVTQVDNCNPTLPVTQQQHKLLQCMSGTFTGSQLNWTVIEKEAFPIVMACDKLDYLLLRPQPFRMYCDHHNLIHVFAPDDSVKKHVRGKLLHWAIKLMKNRYVIQHVPASDNVWADMISRWAGNHVPTARPTTLLAFRGRQASPNCPPVSILRPLDDENFVWPTLTELADVQSQFSPPVGAVHNGDGLVTVADRIWIPPEAHLTPLYRRSLWCL</sequence>
<dbReference type="GO" id="GO:0004519">
    <property type="term" value="F:endonuclease activity"/>
    <property type="evidence" value="ECO:0007669"/>
    <property type="project" value="UniProtKB-KW"/>
</dbReference>
<dbReference type="Gene3D" id="3.10.10.10">
    <property type="entry name" value="HIV Type 1 Reverse Transcriptase, subunit A, domain 1"/>
    <property type="match status" value="1"/>
</dbReference>
<dbReference type="GO" id="GO:0004190">
    <property type="term" value="F:aspartic-type endopeptidase activity"/>
    <property type="evidence" value="ECO:0007669"/>
    <property type="project" value="UniProtKB-KW"/>
</dbReference>
<name>A0A9W6Y202_9STRA</name>
<evidence type="ECO:0000313" key="10">
    <source>
        <dbReference type="EMBL" id="GMF50375.1"/>
    </source>
</evidence>
<keyword evidence="8" id="KW-0695">RNA-directed DNA polymerase</keyword>
<dbReference type="SUPFAM" id="SSF56672">
    <property type="entry name" value="DNA/RNA polymerases"/>
    <property type="match status" value="1"/>
</dbReference>
<evidence type="ECO:0000256" key="7">
    <source>
        <dbReference type="ARBA" id="ARBA00022801"/>
    </source>
</evidence>
<evidence type="ECO:0000256" key="2">
    <source>
        <dbReference type="ARBA" id="ARBA00022679"/>
    </source>
</evidence>